<proteinExistence type="inferred from homology"/>
<dbReference type="GO" id="GO:0008233">
    <property type="term" value="F:peptidase activity"/>
    <property type="evidence" value="ECO:0007669"/>
    <property type="project" value="UniProtKB-KW"/>
</dbReference>
<name>A0ABQ7J7L7_9APIC</name>
<accession>A0ABQ7J7L7</accession>
<dbReference type="InterPro" id="IPR050452">
    <property type="entry name" value="Metacaspase"/>
</dbReference>
<feature type="region of interest" description="Disordered" evidence="2">
    <location>
        <begin position="83"/>
        <end position="116"/>
    </location>
</feature>
<evidence type="ECO:0000259" key="3">
    <source>
        <dbReference type="Pfam" id="PF00656"/>
    </source>
</evidence>
<dbReference type="Gene3D" id="3.40.50.1460">
    <property type="match status" value="1"/>
</dbReference>
<dbReference type="GO" id="GO:0006508">
    <property type="term" value="P:proteolysis"/>
    <property type="evidence" value="ECO:0007669"/>
    <property type="project" value="UniProtKB-KW"/>
</dbReference>
<dbReference type="PANTHER" id="PTHR48104:SF30">
    <property type="entry name" value="METACASPASE-1"/>
    <property type="match status" value="1"/>
</dbReference>
<evidence type="ECO:0000313" key="5">
    <source>
        <dbReference type="Proteomes" id="UP000823046"/>
    </source>
</evidence>
<dbReference type="InterPro" id="IPR011600">
    <property type="entry name" value="Pept_C14_caspase"/>
</dbReference>
<evidence type="ECO:0000313" key="4">
    <source>
        <dbReference type="EMBL" id="KAF8819929.1"/>
    </source>
</evidence>
<dbReference type="Pfam" id="PF00656">
    <property type="entry name" value="Peptidase_C14"/>
    <property type="match status" value="1"/>
</dbReference>
<sequence>MTDALPSSCYRLDTNYFQLSAHSETPLSTSSSESSTCISNGSEVTVNKIAHFNCEGAANHSSKCPPRSTALAQSRQSIVNSSKLDFTSPVLPDGDEGQVTSSSKSASPQTIDTNDEGADYLMNSPYRVTVHPPVKLHKIGKSKPNNCKNMWPTRQNILKAINWLVRDAEPGNILLFYFAGHGLQIDNMIGYEGEGYDEGILPVDFECGIEDNWNVLTTVQLKELLLGIDRTVQLTMILDCNGGQTILDPAGTVNGWTYIKGVKQKGFWPILTNPTNKMNRAVYNQKAFTNFKSILWSKLNMRSQYVRPRFIPGISIDSTSVISDPFLMQGGVIPLTAKAYCLTASTWSQCAIECAFSSIGITHRTHGTPVTQSGKPVIHGVFTHSLISSLKELLYVHSTSLSQVRKGVSYLRLVERIQQKIMQLRESRLFQLDQYPELTVYTGGMANPHELVCVPFGGCNRYIATHSNGNPYVKDPYPPEYYDTLLEEDLKQNFVSPGEVWKQLSSSNGISLPSNTSSGYYPSYPFRHGPRPIMKTAVKNAFPLTDLEIAASMEDPAMWVSPQMHAPSAVPGPIQAYFHTPFSENAQLHSRSEE</sequence>
<feature type="domain" description="Peptidase C14 caspase" evidence="3">
    <location>
        <begin position="151"/>
        <end position="437"/>
    </location>
</feature>
<feature type="compositionally biased region" description="Polar residues" evidence="2">
    <location>
        <begin position="98"/>
        <end position="112"/>
    </location>
</feature>
<dbReference type="PANTHER" id="PTHR48104">
    <property type="entry name" value="METACASPASE-4"/>
    <property type="match status" value="1"/>
</dbReference>
<dbReference type="EMBL" id="JADAQX010000545">
    <property type="protein sequence ID" value="KAF8819929.1"/>
    <property type="molecule type" value="Genomic_DNA"/>
</dbReference>
<protein>
    <submittedName>
        <fullName evidence="4">ICE family protease (Caspase) p20 domain-containing protein</fullName>
    </submittedName>
</protein>
<comment type="similarity">
    <text evidence="1">Belongs to the peptidase C14B family.</text>
</comment>
<organism evidence="4 5">
    <name type="scientific">Cardiosporidium cionae</name>
    <dbReference type="NCBI Taxonomy" id="476202"/>
    <lineage>
        <taxon>Eukaryota</taxon>
        <taxon>Sar</taxon>
        <taxon>Alveolata</taxon>
        <taxon>Apicomplexa</taxon>
        <taxon>Aconoidasida</taxon>
        <taxon>Nephromycida</taxon>
        <taxon>Cardiosporidium</taxon>
    </lineage>
</organism>
<evidence type="ECO:0000256" key="2">
    <source>
        <dbReference type="SAM" id="MobiDB-lite"/>
    </source>
</evidence>
<keyword evidence="5" id="KW-1185">Reference proteome</keyword>
<evidence type="ECO:0000256" key="1">
    <source>
        <dbReference type="ARBA" id="ARBA00009005"/>
    </source>
</evidence>
<reference evidence="4 5" key="1">
    <citation type="journal article" date="2020" name="bioRxiv">
        <title>Metabolic contributions of an alphaproteobacterial endosymbiont in the apicomplexan Cardiosporidium cionae.</title>
        <authorList>
            <person name="Hunter E.S."/>
            <person name="Paight C.J."/>
            <person name="Lane C.E."/>
        </authorList>
    </citation>
    <scope>NUCLEOTIDE SEQUENCE [LARGE SCALE GENOMIC DNA]</scope>
    <source>
        <strain evidence="4">ESH_2018</strain>
    </source>
</reference>
<keyword evidence="4" id="KW-0645">Protease</keyword>
<keyword evidence="4" id="KW-0378">Hydrolase</keyword>
<gene>
    <name evidence="4" type="ORF">IE077_000606</name>
</gene>
<comment type="caution">
    <text evidence="4">The sequence shown here is derived from an EMBL/GenBank/DDBJ whole genome shotgun (WGS) entry which is preliminary data.</text>
</comment>
<dbReference type="Proteomes" id="UP000823046">
    <property type="component" value="Unassembled WGS sequence"/>
</dbReference>